<dbReference type="InterPro" id="IPR005112">
    <property type="entry name" value="dDENN_dom"/>
</dbReference>
<dbReference type="Gene3D" id="3.30.450.200">
    <property type="match status" value="1"/>
</dbReference>
<comment type="subcellular location">
    <subcellularLocation>
        <location evidence="1">Cytoplasmic vesicle</location>
        <location evidence="1">Clathrin-coated vesicle</location>
    </subcellularLocation>
</comment>
<dbReference type="PANTHER" id="PTHR13196">
    <property type="entry name" value="DENN DOMAIN-CONTAINING"/>
    <property type="match status" value="1"/>
</dbReference>
<dbReference type="SMART" id="SM00800">
    <property type="entry name" value="uDENN"/>
    <property type="match status" value="1"/>
</dbReference>
<dbReference type="Proteomes" id="UP000887116">
    <property type="component" value="Unassembled WGS sequence"/>
</dbReference>
<feature type="compositionally biased region" description="Basic and acidic residues" evidence="3">
    <location>
        <begin position="460"/>
        <end position="469"/>
    </location>
</feature>
<feature type="compositionally biased region" description="Polar residues" evidence="3">
    <location>
        <begin position="832"/>
        <end position="842"/>
    </location>
</feature>
<dbReference type="InterPro" id="IPR040032">
    <property type="entry name" value="DENND1A/B/C"/>
</dbReference>
<feature type="region of interest" description="Disordered" evidence="3">
    <location>
        <begin position="600"/>
        <end position="634"/>
    </location>
</feature>
<keyword evidence="2" id="KW-0968">Cytoplasmic vesicle</keyword>
<dbReference type="Pfam" id="PF02141">
    <property type="entry name" value="DENN"/>
    <property type="match status" value="1"/>
</dbReference>
<dbReference type="InterPro" id="IPR043153">
    <property type="entry name" value="DENN_C"/>
</dbReference>
<dbReference type="AlphaFoldDB" id="A0A8X6IW06"/>
<feature type="region of interest" description="Disordered" evidence="3">
    <location>
        <begin position="452"/>
        <end position="486"/>
    </location>
</feature>
<evidence type="ECO:0000259" key="4">
    <source>
        <dbReference type="PROSITE" id="PS50211"/>
    </source>
</evidence>
<proteinExistence type="predicted"/>
<dbReference type="GO" id="GO:0005829">
    <property type="term" value="C:cytosol"/>
    <property type="evidence" value="ECO:0007669"/>
    <property type="project" value="TreeGrafter"/>
</dbReference>
<dbReference type="SMART" id="SM00801">
    <property type="entry name" value="dDENN"/>
    <property type="match status" value="1"/>
</dbReference>
<dbReference type="InterPro" id="IPR005113">
    <property type="entry name" value="uDENN_dom"/>
</dbReference>
<feature type="compositionally biased region" description="Basic and acidic residues" evidence="3">
    <location>
        <begin position="794"/>
        <end position="810"/>
    </location>
</feature>
<feature type="region of interest" description="Disordered" evidence="3">
    <location>
        <begin position="745"/>
        <end position="768"/>
    </location>
</feature>
<feature type="compositionally biased region" description="Polar residues" evidence="3">
    <location>
        <begin position="615"/>
        <end position="634"/>
    </location>
</feature>
<protein>
    <submittedName>
        <fullName evidence="5">DENN domain-containing protein 1A</fullName>
    </submittedName>
</protein>
<evidence type="ECO:0000256" key="2">
    <source>
        <dbReference type="ARBA" id="ARBA00023329"/>
    </source>
</evidence>
<dbReference type="Pfam" id="PF03456">
    <property type="entry name" value="uDENN"/>
    <property type="match status" value="1"/>
</dbReference>
<dbReference type="GO" id="GO:1901981">
    <property type="term" value="F:phosphatidylinositol phosphate binding"/>
    <property type="evidence" value="ECO:0007669"/>
    <property type="project" value="TreeGrafter"/>
</dbReference>
<evidence type="ECO:0000313" key="6">
    <source>
        <dbReference type="Proteomes" id="UP000887116"/>
    </source>
</evidence>
<dbReference type="FunFam" id="3.30.450.200:FF:000003">
    <property type="entry name" value="DENN domain containing 1A"/>
    <property type="match status" value="1"/>
</dbReference>
<dbReference type="Pfam" id="PF03455">
    <property type="entry name" value="dDENN"/>
    <property type="match status" value="1"/>
</dbReference>
<evidence type="ECO:0000256" key="3">
    <source>
        <dbReference type="SAM" id="MobiDB-lite"/>
    </source>
</evidence>
<dbReference type="GO" id="GO:0032456">
    <property type="term" value="P:endocytic recycling"/>
    <property type="evidence" value="ECO:0007669"/>
    <property type="project" value="TreeGrafter"/>
</dbReference>
<dbReference type="PANTHER" id="PTHR13196:SF14">
    <property type="entry name" value="UDENN DOMAIN-CONTAINING PROTEIN"/>
    <property type="match status" value="1"/>
</dbReference>
<sequence length="842" mass="95346">MGSRIRENPTHVFECFFEVVIPSENEKNAWILQKYPDDFDDKEVLKSVPEFSCPCEFNNTAIQHFSFVLTNLDSKWSFGYCRHAPNTPTLIVLLSHLPWHETFYKILNQIADLTNAKETNVLTMFLESLYNSSVPDPGLNLHVQYNEKEFIVYCPNHLKLPSIPENRNLTEYFNAIDAQNMMIIFSSMLHERRILVTSKKLSRLSACVQAANSLIYPMHWQHIFIPVLPKHLIDYLSAPMPFLIGVPAVTMEKIRQSELNEVVILDADNNRVKTPFNDLETLPPEIVASLKRSLKNPNMMLGDGVSRAFMRALVKLIGGYRDSLKFTLGEKISFDSDAFILSRPPSVQPFLETMLHLQIFQQFIENRLDMLNSGVGFSDEFEYEVNTYEVHSSNNLRTQYKEWVTTMKKEGGAFFKNVKSKTNPAVKHAYKSVKDKGKRAYKDFRSKIQDIQKHPSQPDLRFDSFEKPKSAPSSPTTLRSNRFPNSKRISYNHSIDTTKSAVLDSINLPNSISGIRRYKMLTVDEISLPSEESNDDRSSPSLQRIDLDLMEDLRDVIYRRCSVSSDNINSFGLTDECIEDITSDGMLGFTDSFCVTSEALPAPIPPPRSKRNIKSTKTNIPSTTKSLTEPSPNNLMDEPLIQLESLDDVALFDPLRESNANDTNLLSFLAPKTTSDSRVTELKNTIQNLTSTPSHQMNSQPMGFYPTTSFCVPRVAQPGLVMQRYPVVSSVSPIAPQSNGFGNFENSVPEVKPALPPKTRPPSSTFFVSSNELSDMEKNLLDDYGLSGSPLFKKSVDESSRPPDVPEKTKLSSPLDPLGNVKKSPRQKQKVLRTQPTWQKFT</sequence>
<dbReference type="EMBL" id="BMAO01005564">
    <property type="protein sequence ID" value="GFR02183.1"/>
    <property type="molecule type" value="Genomic_DNA"/>
</dbReference>
<evidence type="ECO:0000313" key="5">
    <source>
        <dbReference type="EMBL" id="GFR02183.1"/>
    </source>
</evidence>
<feature type="domain" description="UDENN" evidence="4">
    <location>
        <begin position="13"/>
        <end position="374"/>
    </location>
</feature>
<dbReference type="OrthoDB" id="206724at2759"/>
<organism evidence="5 6">
    <name type="scientific">Trichonephila clavata</name>
    <name type="common">Joro spider</name>
    <name type="synonym">Nephila clavata</name>
    <dbReference type="NCBI Taxonomy" id="2740835"/>
    <lineage>
        <taxon>Eukaryota</taxon>
        <taxon>Metazoa</taxon>
        <taxon>Ecdysozoa</taxon>
        <taxon>Arthropoda</taxon>
        <taxon>Chelicerata</taxon>
        <taxon>Arachnida</taxon>
        <taxon>Araneae</taxon>
        <taxon>Araneomorphae</taxon>
        <taxon>Entelegynae</taxon>
        <taxon>Araneoidea</taxon>
        <taxon>Nephilidae</taxon>
        <taxon>Trichonephila</taxon>
    </lineage>
</organism>
<dbReference type="GO" id="GO:0005085">
    <property type="term" value="F:guanyl-nucleotide exchange factor activity"/>
    <property type="evidence" value="ECO:0007669"/>
    <property type="project" value="InterPro"/>
</dbReference>
<accession>A0A8X6IW06</accession>
<evidence type="ECO:0000256" key="1">
    <source>
        <dbReference type="ARBA" id="ARBA00004132"/>
    </source>
</evidence>
<dbReference type="InterPro" id="IPR037516">
    <property type="entry name" value="Tripartite_DENN"/>
</dbReference>
<dbReference type="Gene3D" id="6.10.140.1000">
    <property type="match status" value="1"/>
</dbReference>
<dbReference type="Gene3D" id="3.40.50.11500">
    <property type="match status" value="1"/>
</dbReference>
<gene>
    <name evidence="5" type="primary">DENND1A</name>
    <name evidence="5" type="ORF">TNCT_440321</name>
</gene>
<feature type="compositionally biased region" description="Polar residues" evidence="3">
    <location>
        <begin position="471"/>
        <end position="486"/>
    </location>
</feature>
<reference evidence="5" key="1">
    <citation type="submission" date="2020-07" db="EMBL/GenBank/DDBJ databases">
        <title>Multicomponent nature underlies the extraordinary mechanical properties of spider dragline silk.</title>
        <authorList>
            <person name="Kono N."/>
            <person name="Nakamura H."/>
            <person name="Mori M."/>
            <person name="Yoshida Y."/>
            <person name="Ohtoshi R."/>
            <person name="Malay A.D."/>
            <person name="Moran D.A.P."/>
            <person name="Tomita M."/>
            <person name="Numata K."/>
            <person name="Arakawa K."/>
        </authorList>
    </citation>
    <scope>NUCLEOTIDE SEQUENCE</scope>
</reference>
<keyword evidence="6" id="KW-1185">Reference proteome</keyword>
<feature type="region of interest" description="Disordered" evidence="3">
    <location>
        <begin position="791"/>
        <end position="842"/>
    </location>
</feature>
<dbReference type="PROSITE" id="PS50211">
    <property type="entry name" value="DENN"/>
    <property type="match status" value="1"/>
</dbReference>
<dbReference type="GO" id="GO:0030136">
    <property type="term" value="C:clathrin-coated vesicle"/>
    <property type="evidence" value="ECO:0007669"/>
    <property type="project" value="UniProtKB-SubCell"/>
</dbReference>
<dbReference type="SMART" id="SM00799">
    <property type="entry name" value="DENN"/>
    <property type="match status" value="1"/>
</dbReference>
<dbReference type="FunFam" id="3.40.50.11500:FF:000018">
    <property type="entry name" value="DENN domain-containing protein 1A"/>
    <property type="match status" value="1"/>
</dbReference>
<name>A0A8X6IW06_TRICU</name>
<dbReference type="GO" id="GO:0006897">
    <property type="term" value="P:endocytosis"/>
    <property type="evidence" value="ECO:0007669"/>
    <property type="project" value="TreeGrafter"/>
</dbReference>
<dbReference type="InterPro" id="IPR001194">
    <property type="entry name" value="cDENN_dom"/>
</dbReference>
<comment type="caution">
    <text evidence="5">The sequence shown here is derived from an EMBL/GenBank/DDBJ whole genome shotgun (WGS) entry which is preliminary data.</text>
</comment>